<dbReference type="Pfam" id="PF02464">
    <property type="entry name" value="CinA"/>
    <property type="match status" value="1"/>
</dbReference>
<evidence type="ECO:0000313" key="2">
    <source>
        <dbReference type="EMBL" id="NML94838.1"/>
    </source>
</evidence>
<organism evidence="2 3">
    <name type="scientific">Novosphingobium olei</name>
    <dbReference type="NCBI Taxonomy" id="2728851"/>
    <lineage>
        <taxon>Bacteria</taxon>
        <taxon>Pseudomonadati</taxon>
        <taxon>Pseudomonadota</taxon>
        <taxon>Alphaproteobacteria</taxon>
        <taxon>Sphingomonadales</taxon>
        <taxon>Sphingomonadaceae</taxon>
        <taxon>Novosphingobium</taxon>
    </lineage>
</organism>
<reference evidence="2 3" key="1">
    <citation type="submission" date="2020-04" db="EMBL/GenBank/DDBJ databases">
        <title>Novosphingobium sp. TW-4 isolated from soil.</title>
        <authorList>
            <person name="Dahal R.H."/>
            <person name="Chaudhary D.K."/>
        </authorList>
    </citation>
    <scope>NUCLEOTIDE SEQUENCE [LARGE SCALE GENOMIC DNA]</scope>
    <source>
        <strain evidence="2 3">TW-4</strain>
    </source>
</reference>
<dbReference type="RefSeq" id="WP_169494119.1">
    <property type="nucleotide sequence ID" value="NZ_JABBGM010000006.1"/>
</dbReference>
<dbReference type="EMBL" id="JABBGM010000006">
    <property type="protein sequence ID" value="NML94838.1"/>
    <property type="molecule type" value="Genomic_DNA"/>
</dbReference>
<dbReference type="InterPro" id="IPR008136">
    <property type="entry name" value="CinA_C"/>
</dbReference>
<dbReference type="Proteomes" id="UP000583556">
    <property type="component" value="Unassembled WGS sequence"/>
</dbReference>
<dbReference type="InterPro" id="IPR036653">
    <property type="entry name" value="CinA-like_C"/>
</dbReference>
<comment type="caution">
    <text evidence="2">The sequence shown here is derived from an EMBL/GenBank/DDBJ whole genome shotgun (WGS) entry which is preliminary data.</text>
</comment>
<dbReference type="Gene3D" id="3.90.950.20">
    <property type="entry name" value="CinA-like"/>
    <property type="match status" value="1"/>
</dbReference>
<dbReference type="SUPFAM" id="SSF142433">
    <property type="entry name" value="CinA-like"/>
    <property type="match status" value="1"/>
</dbReference>
<sequence length="164" mass="16574">MLEQLAATGAEAGAVLKARGEKIAVVDGATGGLISAGLLAMPGASAYFSGAGIVYTLKGRRILLGHEPGSLRQYRSATEPYALRQAELIRARFETDWGLAETGAAGPGKHPLGVASGTSAIGLVGPGGLTASILVETGSEDRLGNMQAFAGAALTLLRDTLQGL</sequence>
<proteinExistence type="predicted"/>
<keyword evidence="3" id="KW-1185">Reference proteome</keyword>
<accession>A0A7Y0GB59</accession>
<feature type="domain" description="CinA C-terminal" evidence="1">
    <location>
        <begin position="11"/>
        <end position="161"/>
    </location>
</feature>
<protein>
    <submittedName>
        <fullName evidence="2">CinA family protein</fullName>
    </submittedName>
</protein>
<gene>
    <name evidence="2" type="ORF">HHL27_14280</name>
</gene>
<dbReference type="AlphaFoldDB" id="A0A7Y0GB59"/>
<name>A0A7Y0GB59_9SPHN</name>
<evidence type="ECO:0000259" key="1">
    <source>
        <dbReference type="Pfam" id="PF02464"/>
    </source>
</evidence>
<evidence type="ECO:0000313" key="3">
    <source>
        <dbReference type="Proteomes" id="UP000583556"/>
    </source>
</evidence>